<evidence type="ECO:0000256" key="9">
    <source>
        <dbReference type="HAMAP-Rule" id="MF_01321"/>
    </source>
</evidence>
<accession>A0A1C9JBV4</accession>
<dbReference type="Gene3D" id="3.90.1100.10">
    <property type="match status" value="3"/>
</dbReference>
<dbReference type="GO" id="GO:0000428">
    <property type="term" value="C:DNA-directed RNA polymerase complex"/>
    <property type="evidence" value="ECO:0007669"/>
    <property type="project" value="UniProtKB-KW"/>
</dbReference>
<feature type="domain" description="RNA polymerase Rpb2" evidence="16">
    <location>
        <begin position="369"/>
        <end position="437"/>
    </location>
</feature>
<keyword evidence="17" id="KW-0934">Plastid</keyword>
<keyword evidence="5 9" id="KW-0548">Nucleotidyltransferase</keyword>
<dbReference type="InterPro" id="IPR007120">
    <property type="entry name" value="DNA-dir_RNAP_su2_dom"/>
</dbReference>
<evidence type="ECO:0000256" key="12">
    <source>
        <dbReference type="SAM" id="SignalP"/>
    </source>
</evidence>
<dbReference type="Pfam" id="PF04560">
    <property type="entry name" value="RNA_pol_Rpb2_7"/>
    <property type="match status" value="1"/>
</dbReference>
<protein>
    <recommendedName>
        <fullName evidence="9">DNA-directed RNA polymerase subunit beta</fullName>
        <ecNumber evidence="9">2.7.7.6</ecNumber>
    </recommendedName>
    <alternativeName>
        <fullName evidence="9">PEP</fullName>
    </alternativeName>
    <alternativeName>
        <fullName evidence="9">Plastid-encoded RNA polymerase subunit beta</fullName>
        <shortName evidence="9">RNA polymerase subunit beta</shortName>
    </alternativeName>
</protein>
<dbReference type="InterPro" id="IPR007645">
    <property type="entry name" value="RNA_pol_Rpb2_3"/>
</dbReference>
<keyword evidence="3 9" id="KW-0240">DNA-directed RNA polymerase</keyword>
<comment type="catalytic activity">
    <reaction evidence="8 9 11">
        <text>RNA(n) + a ribonucleoside 5'-triphosphate = RNA(n+1) + diphosphate</text>
        <dbReference type="Rhea" id="RHEA:21248"/>
        <dbReference type="Rhea" id="RHEA-COMP:14527"/>
        <dbReference type="Rhea" id="RHEA-COMP:17342"/>
        <dbReference type="ChEBI" id="CHEBI:33019"/>
        <dbReference type="ChEBI" id="CHEBI:61557"/>
        <dbReference type="ChEBI" id="CHEBI:140395"/>
        <dbReference type="EC" id="2.7.7.6"/>
    </reaction>
</comment>
<keyword evidence="17" id="KW-0150">Chloroplast</keyword>
<dbReference type="InterPro" id="IPR042107">
    <property type="entry name" value="DNA-dir_RNA_pol_bsu_ext_1_sf"/>
</dbReference>
<dbReference type="Gene3D" id="2.30.150.10">
    <property type="entry name" value="DNA-directed RNA polymerase, beta subunit, external 1 domain"/>
    <property type="match status" value="1"/>
</dbReference>
<keyword evidence="6 9" id="KW-0804">Transcription</keyword>
<dbReference type="InterPro" id="IPR007121">
    <property type="entry name" value="RNA_pol_bsu_CS"/>
</dbReference>
<gene>
    <name evidence="9 17" type="primary">rpoB</name>
</gene>
<evidence type="ECO:0000256" key="11">
    <source>
        <dbReference type="RuleBase" id="RU363031"/>
    </source>
</evidence>
<name>A0A1C9JBV4_9CHLO</name>
<feature type="signal peptide" evidence="12">
    <location>
        <begin position="1"/>
        <end position="17"/>
    </location>
</feature>
<comment type="subunit">
    <text evidence="7 9 11">In plastids the minimal PEP RNA polymerase catalytic core is composed of four subunits: alpha, beta, beta', and beta''. When a (nuclear-encoded) sigma factor is associated with the core the holoenzyme is formed, which can initiate transcription.</text>
</comment>
<feature type="domain" description="DNA-directed RNA polymerase subunit 2 hybrid-binding" evidence="13">
    <location>
        <begin position="693"/>
        <end position="1079"/>
    </location>
</feature>
<dbReference type="Gene3D" id="2.40.50.150">
    <property type="match status" value="1"/>
</dbReference>
<feature type="chain" id="PRO_5008894484" description="DNA-directed RNA polymerase subunit beta" evidence="12">
    <location>
        <begin position="18"/>
        <end position="1156"/>
    </location>
</feature>
<evidence type="ECO:0000259" key="16">
    <source>
        <dbReference type="Pfam" id="PF04565"/>
    </source>
</evidence>
<sequence>MILFFVLYKFLFFLSDFLEIQRTSFDHLISFQFGKEFASIKPGNQLNPRHKRGRAIFNYNFISNNYRFVKPFLTIEQSIIRSKTYCSHFYIPVRFSFLSQSIIKWVFLGTLPLLTRRGHFIINGTPRIVLNQIVRSAGIYFNKNSQGYYGEIIFNRGPWIRLEIDYQKKIWVCIQEIPRIEISAFLKIFHQKYIDHIYRHDGSLLSTEGSPKGALRGEALPHLELGKIGRFRLNKKLNICLNDLNLTPIDLVMISNHLYKLTLGSETVFDDIDDLKNRRLKTIGELIQNQLTRGLMRLKKIFVQKNQKFEQLLEKFKIIETSLSKRARARSAKHLKHRLLQNFIKIRALNYLPINSSFKEFFHSHQLSQYLDQSNPLAEMTHKRRLSCFGSGGINSENAGMEIRGIHRTHYGRICPIETPEGKNAGLVNSLTTAVHVDSQGFLETPFIEIYKQHIQNHKKISFLCVEKQMNQNVFLSPKLSKSKNLFVPIIKSQTQNKCAVDQIHFLAFHPQQFISVGTTCIPFVEHNDANRALMGSNMQRQALPLLKLEQPIVNTLNSFRVISDLRDIPTSAQSGLMKLGKTHHYQNQIYFGWKKFVLISKALLNFYSNSSRAPLGLASAWGGSIYQIWFKGFAQSNQNTYLFQRSLASLACSGWSGWPEGALPASLSGSGKGALQWIQKGDLLADCSASHQLELALGQNLLAAYMPWEGLNFEDAVLINNKIVSKYTSLHIEKYETQILEEESAKASRGPKVRAQSSLSENILKRVRAPLGLPAQRHALNSLDENGIIKIGSWVKEGDILVGQITSSTYIEKEKVQHERLLYDIVGKDKHKHKQIKIQDLRVPSGVSGRIIKILICSQKIQRSNRKDPSPIKGSISLSKKKKAHRHAPFGELRRAKCRLSKIAIYIAEKRELKIGDKVSGRHGNKGIISQIFGPYDMPYLPNGECLDILLNPLGVPSRMNVGQILECVLGLTGHIFHTKFQITCFDEIDGYEASRSLIYSKLLECSNQVKQKWLFSKKTPGKVHIFDGRNGQIFHQSILIGYAYIMKLIHIVDEKIHARSTGPYSLITQQPLRGRAKQGGQRVGEMEVWALQGFGSAYILQELLTIKSDDLVGRNRLMFALLKNTSLHFGTPESLRVVLRELQSLCLDFNLLYQ</sequence>
<dbReference type="AlphaFoldDB" id="A0A1C9JBV4"/>
<evidence type="ECO:0000256" key="7">
    <source>
        <dbReference type="ARBA" id="ARBA00026088"/>
    </source>
</evidence>
<evidence type="ECO:0000256" key="5">
    <source>
        <dbReference type="ARBA" id="ARBA00022695"/>
    </source>
</evidence>
<dbReference type="HAMAP" id="MF_01321">
    <property type="entry name" value="RNApol_bact_RpoB"/>
    <property type="match status" value="1"/>
</dbReference>
<comment type="function">
    <text evidence="1 9 11">DNA-dependent RNA polymerase catalyzes the transcription of DNA into RNA using the four ribonucleoside triphosphates as substrates.</text>
</comment>
<dbReference type="PANTHER" id="PTHR20856">
    <property type="entry name" value="DNA-DIRECTED RNA POLYMERASE I SUBUNIT 2"/>
    <property type="match status" value="1"/>
</dbReference>
<keyword evidence="12" id="KW-0732">Signal</keyword>
<dbReference type="PROSITE" id="PS01166">
    <property type="entry name" value="RNA_POL_BETA"/>
    <property type="match status" value="1"/>
</dbReference>
<dbReference type="InterPro" id="IPR015712">
    <property type="entry name" value="DNA-dir_RNA_pol_su2"/>
</dbReference>
<evidence type="ECO:0000256" key="2">
    <source>
        <dbReference type="ARBA" id="ARBA00006835"/>
    </source>
</evidence>
<evidence type="ECO:0000313" key="17">
    <source>
        <dbReference type="EMBL" id="AOP19324.1"/>
    </source>
</evidence>
<evidence type="ECO:0000256" key="1">
    <source>
        <dbReference type="ARBA" id="ARBA00004026"/>
    </source>
</evidence>
<dbReference type="Pfam" id="PF04561">
    <property type="entry name" value="RNA_pol_Rpb2_2"/>
    <property type="match status" value="1"/>
</dbReference>
<evidence type="ECO:0000259" key="15">
    <source>
        <dbReference type="Pfam" id="PF04561"/>
    </source>
</evidence>
<dbReference type="Gene3D" id="2.40.50.100">
    <property type="match status" value="2"/>
</dbReference>
<dbReference type="RefSeq" id="YP_009306420.1">
    <property type="nucleotide sequence ID" value="NC_031368.1"/>
</dbReference>
<evidence type="ECO:0000259" key="13">
    <source>
        <dbReference type="Pfam" id="PF00562"/>
    </source>
</evidence>
<dbReference type="Pfam" id="PF00562">
    <property type="entry name" value="RNA_pol_Rpb2_6"/>
    <property type="match status" value="1"/>
</dbReference>
<dbReference type="EMBL" id="KX808498">
    <property type="protein sequence ID" value="AOP19324.1"/>
    <property type="molecule type" value="Genomic_DNA"/>
</dbReference>
<evidence type="ECO:0000256" key="10">
    <source>
        <dbReference type="RuleBase" id="RU000434"/>
    </source>
</evidence>
<dbReference type="InterPro" id="IPR007641">
    <property type="entry name" value="RNA_pol_Rpb2_7"/>
</dbReference>
<dbReference type="Gene3D" id="3.90.1800.10">
    <property type="entry name" value="RNA polymerase alpha subunit dimerisation domain"/>
    <property type="match status" value="1"/>
</dbReference>
<dbReference type="GO" id="GO:0003677">
    <property type="term" value="F:DNA binding"/>
    <property type="evidence" value="ECO:0007669"/>
    <property type="project" value="UniProtKB-UniRule"/>
</dbReference>
<dbReference type="InterPro" id="IPR010243">
    <property type="entry name" value="RNA_pol_bsu_bac"/>
</dbReference>
<organism evidence="17">
    <name type="scientific">Caulerpa cliftonii</name>
    <dbReference type="NCBI Taxonomy" id="1004391"/>
    <lineage>
        <taxon>Eukaryota</taxon>
        <taxon>Viridiplantae</taxon>
        <taxon>Chlorophyta</taxon>
        <taxon>core chlorophytes</taxon>
        <taxon>Ulvophyceae</taxon>
        <taxon>TCBD clade</taxon>
        <taxon>Bryopsidales</taxon>
        <taxon>Halimedineae</taxon>
        <taxon>Caulerpaceae</taxon>
        <taxon>Caulerpa</taxon>
    </lineage>
</organism>
<dbReference type="CDD" id="cd00653">
    <property type="entry name" value="RNA_pol_B_RPB2"/>
    <property type="match status" value="1"/>
</dbReference>
<geneLocation type="chloroplast" evidence="17"/>
<reference evidence="17" key="1">
    <citation type="journal article" date="2016" name="Genome Biol. Evol.">
        <title>Evolutionary Dynamics of Chloroplast Genomes in Low Light: A Case Study of the Endolithic Green Alga Ostreobium quekettii.</title>
        <authorList>
            <person name="R Marcelino V."/>
            <person name="Cremen M.C."/>
            <person name="Jackson C.J."/>
            <person name="Larkum A.A."/>
            <person name="Verbruggen H."/>
        </authorList>
    </citation>
    <scope>NUCLEOTIDE SEQUENCE</scope>
</reference>
<proteinExistence type="inferred from homology"/>
<dbReference type="SUPFAM" id="SSF64484">
    <property type="entry name" value="beta and beta-prime subunits of DNA dependent RNA-polymerase"/>
    <property type="match status" value="1"/>
</dbReference>
<evidence type="ECO:0000256" key="3">
    <source>
        <dbReference type="ARBA" id="ARBA00022478"/>
    </source>
</evidence>
<dbReference type="GO" id="GO:0006351">
    <property type="term" value="P:DNA-templated transcription"/>
    <property type="evidence" value="ECO:0007669"/>
    <property type="project" value="UniProtKB-UniRule"/>
</dbReference>
<feature type="domain" description="RNA polymerase Rpb2" evidence="14">
    <location>
        <begin position="1081"/>
        <end position="1154"/>
    </location>
</feature>
<dbReference type="GeneID" id="29288841"/>
<dbReference type="GO" id="GO:0009507">
    <property type="term" value="C:chloroplast"/>
    <property type="evidence" value="ECO:0007669"/>
    <property type="project" value="UniProtKB-SubCell"/>
</dbReference>
<evidence type="ECO:0000256" key="4">
    <source>
        <dbReference type="ARBA" id="ARBA00022679"/>
    </source>
</evidence>
<dbReference type="GO" id="GO:0032549">
    <property type="term" value="F:ribonucleoside binding"/>
    <property type="evidence" value="ECO:0007669"/>
    <property type="project" value="InterPro"/>
</dbReference>
<keyword evidence="4 9" id="KW-0808">Transferase</keyword>
<dbReference type="EC" id="2.7.7.6" evidence="9"/>
<dbReference type="Pfam" id="PF04565">
    <property type="entry name" value="RNA_pol_Rpb2_3"/>
    <property type="match status" value="1"/>
</dbReference>
<evidence type="ECO:0000256" key="8">
    <source>
        <dbReference type="ARBA" id="ARBA00048552"/>
    </source>
</evidence>
<dbReference type="InterPro" id="IPR037034">
    <property type="entry name" value="RNA_pol_Rpb2_2_sf"/>
</dbReference>
<dbReference type="InterPro" id="IPR014724">
    <property type="entry name" value="RNA_pol_RPB2_OB-fold"/>
</dbReference>
<dbReference type="GO" id="GO:0003899">
    <property type="term" value="F:DNA-directed RNA polymerase activity"/>
    <property type="evidence" value="ECO:0007669"/>
    <property type="project" value="UniProtKB-UniRule"/>
</dbReference>
<comment type="similarity">
    <text evidence="2 9 10">Belongs to the RNA polymerase beta chain family.</text>
</comment>
<reference evidence="17" key="2">
    <citation type="submission" date="2016-08" db="EMBL/GenBank/DDBJ databases">
        <authorList>
            <person name="Seilhamer J.J."/>
        </authorList>
    </citation>
    <scope>NUCLEOTIDE SEQUENCE</scope>
</reference>
<evidence type="ECO:0000259" key="14">
    <source>
        <dbReference type="Pfam" id="PF04560"/>
    </source>
</evidence>
<dbReference type="InterPro" id="IPR037033">
    <property type="entry name" value="DNA-dir_RNAP_su2_hyb_sf"/>
</dbReference>
<feature type="domain" description="RNA polymerase Rpb2" evidence="15">
    <location>
        <begin position="194"/>
        <end position="281"/>
    </location>
</feature>
<dbReference type="Gene3D" id="3.90.1110.10">
    <property type="entry name" value="RNA polymerase Rpb2, domain 2"/>
    <property type="match status" value="1"/>
</dbReference>
<comment type="subcellular location">
    <subcellularLocation>
        <location evidence="9">Plastid</location>
        <location evidence="9">Chloroplast</location>
    </subcellularLocation>
</comment>
<dbReference type="InterPro" id="IPR007642">
    <property type="entry name" value="RNA_pol_Rpb2_2"/>
</dbReference>
<dbReference type="Gene3D" id="2.40.270.10">
    <property type="entry name" value="DNA-directed RNA polymerase, subunit 2, domain 6"/>
    <property type="match status" value="2"/>
</dbReference>
<evidence type="ECO:0000256" key="6">
    <source>
        <dbReference type="ARBA" id="ARBA00023163"/>
    </source>
</evidence>